<dbReference type="SUPFAM" id="SSF55874">
    <property type="entry name" value="ATPase domain of HSP90 chaperone/DNA topoisomerase II/histidine kinase"/>
    <property type="match status" value="1"/>
</dbReference>
<dbReference type="GO" id="GO:0000155">
    <property type="term" value="F:phosphorelay sensor kinase activity"/>
    <property type="evidence" value="ECO:0007669"/>
    <property type="project" value="InterPro"/>
</dbReference>
<dbReference type="InterPro" id="IPR003661">
    <property type="entry name" value="HisK_dim/P_dom"/>
</dbReference>
<dbReference type="InterPro" id="IPR005467">
    <property type="entry name" value="His_kinase_dom"/>
</dbReference>
<dbReference type="PANTHER" id="PTHR43547:SF2">
    <property type="entry name" value="HYBRID SIGNAL TRANSDUCTION HISTIDINE KINASE C"/>
    <property type="match status" value="1"/>
</dbReference>
<evidence type="ECO:0000256" key="3">
    <source>
        <dbReference type="ARBA" id="ARBA00022553"/>
    </source>
</evidence>
<sequence>MRRRQASRRASAWRSSRITARCPGVDRLRRYREHSQGVAMVVHELRTPLMPVLTAAALLGSASPTQLLHMKGVIERKVEHLVRLVDDLMDVSRAESGKFHLRIKTLDLAKLLRSVHETCEPAITARGQRLELRLPHGPVELPGDAERLRQVFANLVFNACKYTPEGGRIAVEVEVFVESVVVSVSDGGIGIDAAMLPRVFDAFAQERRATRYNGDGLGLGLAVVRELTEAHGGSVVAHSAGLGWEAGSR</sequence>
<dbReference type="PANTHER" id="PTHR43547">
    <property type="entry name" value="TWO-COMPONENT HISTIDINE KINASE"/>
    <property type="match status" value="1"/>
</dbReference>
<evidence type="ECO:0000256" key="2">
    <source>
        <dbReference type="ARBA" id="ARBA00012438"/>
    </source>
</evidence>
<protein>
    <recommendedName>
        <fullName evidence="2">histidine kinase</fullName>
        <ecNumber evidence="2">2.7.13.3</ecNumber>
    </recommendedName>
</protein>
<evidence type="ECO:0000313" key="6">
    <source>
        <dbReference type="Proteomes" id="UP000323164"/>
    </source>
</evidence>
<reference evidence="5 6" key="1">
    <citation type="submission" date="2019-08" db="EMBL/GenBank/DDBJ databases">
        <title>Draft genome sequence of Lysobacter sp. UKS-15.</title>
        <authorList>
            <person name="Im W.-T."/>
        </authorList>
    </citation>
    <scope>NUCLEOTIDE SEQUENCE [LARGE SCALE GENOMIC DNA]</scope>
    <source>
        <strain evidence="5 6">UKS-15</strain>
    </source>
</reference>
<dbReference type="InterPro" id="IPR036097">
    <property type="entry name" value="HisK_dim/P_sf"/>
</dbReference>
<dbReference type="CDD" id="cd00082">
    <property type="entry name" value="HisKA"/>
    <property type="match status" value="1"/>
</dbReference>
<dbReference type="Pfam" id="PF00512">
    <property type="entry name" value="HisKA"/>
    <property type="match status" value="1"/>
</dbReference>
<organism evidence="5 6">
    <name type="scientific">Cognatilysobacter lacus</name>
    <dbReference type="NCBI Taxonomy" id="1643323"/>
    <lineage>
        <taxon>Bacteria</taxon>
        <taxon>Pseudomonadati</taxon>
        <taxon>Pseudomonadota</taxon>
        <taxon>Gammaproteobacteria</taxon>
        <taxon>Lysobacterales</taxon>
        <taxon>Lysobacteraceae</taxon>
        <taxon>Cognatilysobacter</taxon>
    </lineage>
</organism>
<dbReference type="PRINTS" id="PR00344">
    <property type="entry name" value="BCTRLSENSOR"/>
</dbReference>
<feature type="domain" description="Histidine kinase" evidence="4">
    <location>
        <begin position="40"/>
        <end position="249"/>
    </location>
</feature>
<dbReference type="InterPro" id="IPR036890">
    <property type="entry name" value="HATPase_C_sf"/>
</dbReference>
<keyword evidence="5" id="KW-0808">Transferase</keyword>
<evidence type="ECO:0000313" key="5">
    <source>
        <dbReference type="EMBL" id="TZF90197.1"/>
    </source>
</evidence>
<dbReference type="SUPFAM" id="SSF47384">
    <property type="entry name" value="Homodimeric domain of signal transducing histidine kinase"/>
    <property type="match status" value="1"/>
</dbReference>
<proteinExistence type="predicted"/>
<dbReference type="Proteomes" id="UP000323164">
    <property type="component" value="Unassembled WGS sequence"/>
</dbReference>
<keyword evidence="6" id="KW-1185">Reference proteome</keyword>
<dbReference type="OrthoDB" id="9768069at2"/>
<dbReference type="Gene3D" id="3.30.565.10">
    <property type="entry name" value="Histidine kinase-like ATPase, C-terminal domain"/>
    <property type="match status" value="1"/>
</dbReference>
<accession>A0A5D8Z663</accession>
<gene>
    <name evidence="5" type="ORF">FW784_06190</name>
</gene>
<comment type="caution">
    <text evidence="5">The sequence shown here is derived from an EMBL/GenBank/DDBJ whole genome shotgun (WGS) entry which is preliminary data.</text>
</comment>
<comment type="catalytic activity">
    <reaction evidence="1">
        <text>ATP + protein L-histidine = ADP + protein N-phospho-L-histidine.</text>
        <dbReference type="EC" id="2.7.13.3"/>
    </reaction>
</comment>
<evidence type="ECO:0000259" key="4">
    <source>
        <dbReference type="PROSITE" id="PS50109"/>
    </source>
</evidence>
<dbReference type="SMART" id="SM00387">
    <property type="entry name" value="HATPase_c"/>
    <property type="match status" value="1"/>
</dbReference>
<dbReference type="AlphaFoldDB" id="A0A5D8Z663"/>
<dbReference type="CDD" id="cd00075">
    <property type="entry name" value="HATPase"/>
    <property type="match status" value="1"/>
</dbReference>
<keyword evidence="3" id="KW-0597">Phosphoprotein</keyword>
<name>A0A5D8Z663_9GAMM</name>
<dbReference type="InterPro" id="IPR004358">
    <property type="entry name" value="Sig_transdc_His_kin-like_C"/>
</dbReference>
<dbReference type="EMBL" id="VTRV01000048">
    <property type="protein sequence ID" value="TZF90197.1"/>
    <property type="molecule type" value="Genomic_DNA"/>
</dbReference>
<evidence type="ECO:0000256" key="1">
    <source>
        <dbReference type="ARBA" id="ARBA00000085"/>
    </source>
</evidence>
<dbReference type="EC" id="2.7.13.3" evidence="2"/>
<dbReference type="SMART" id="SM00388">
    <property type="entry name" value="HisKA"/>
    <property type="match status" value="1"/>
</dbReference>
<keyword evidence="5" id="KW-0418">Kinase</keyword>
<dbReference type="Gene3D" id="1.10.287.130">
    <property type="match status" value="1"/>
</dbReference>
<dbReference type="Pfam" id="PF02518">
    <property type="entry name" value="HATPase_c"/>
    <property type="match status" value="1"/>
</dbReference>
<dbReference type="InterPro" id="IPR003594">
    <property type="entry name" value="HATPase_dom"/>
</dbReference>
<dbReference type="PROSITE" id="PS50109">
    <property type="entry name" value="HIS_KIN"/>
    <property type="match status" value="1"/>
</dbReference>